<accession>T1JCB5</accession>
<dbReference type="Gene3D" id="3.40.50.150">
    <property type="entry name" value="Vaccinia Virus protein VP39"/>
    <property type="match status" value="1"/>
</dbReference>
<dbReference type="SUPFAM" id="SSF53335">
    <property type="entry name" value="S-adenosyl-L-methionine-dependent methyltransferases"/>
    <property type="match status" value="1"/>
</dbReference>
<sequence length="230" mass="26100">NCGQLRIEDDYYTVLAYLDDLKDQAILDIGCGDGNYCRLFKAKGAKKVMGVDVSPHMIKFAEEIEIANPLGCEYKVVDAETEQKAVGQFDIAVTAFVLVYADTAQRLSKFCNFIYKNLKPGGTSINLIRNCFSTKFWGNSLEKYGRKFTMLDKTEDGGFGCTVHLPLTDNEEFTVTNYVLRPSTYEKCFLDAGFSTFQFKPCQTEMNKKSEEYWKEVNENPHQIVIIATK</sequence>
<dbReference type="eggNOG" id="ENOG502S71Z">
    <property type="taxonomic scope" value="Eukaryota"/>
</dbReference>
<proteinExistence type="predicted"/>
<dbReference type="InterPro" id="IPR041698">
    <property type="entry name" value="Methyltransf_25"/>
</dbReference>
<evidence type="ECO:0000313" key="5">
    <source>
        <dbReference type="Proteomes" id="UP000014500"/>
    </source>
</evidence>
<name>T1JCB5_STRMM</name>
<evidence type="ECO:0000313" key="4">
    <source>
        <dbReference type="EnsemblMetazoa" id="SMAR011425-PA"/>
    </source>
</evidence>
<dbReference type="OMA" id="PATEYSN"/>
<keyword evidence="5" id="KW-1185">Reference proteome</keyword>
<dbReference type="InterPro" id="IPR029063">
    <property type="entry name" value="SAM-dependent_MTases_sf"/>
</dbReference>
<dbReference type="STRING" id="126957.T1JCB5"/>
<dbReference type="Proteomes" id="UP000014500">
    <property type="component" value="Unassembled WGS sequence"/>
</dbReference>
<dbReference type="AlphaFoldDB" id="T1JCB5"/>
<keyword evidence="1" id="KW-0489">Methyltransferase</keyword>
<dbReference type="EnsemblMetazoa" id="SMAR011425-RA">
    <property type="protein sequence ID" value="SMAR011425-PA"/>
    <property type="gene ID" value="SMAR011425"/>
</dbReference>
<protein>
    <recommendedName>
        <fullName evidence="3">Methyltransferase domain-containing protein</fullName>
    </recommendedName>
</protein>
<dbReference type="PhylomeDB" id="T1JCB5"/>
<evidence type="ECO:0000259" key="3">
    <source>
        <dbReference type="Pfam" id="PF13649"/>
    </source>
</evidence>
<dbReference type="EMBL" id="JH432064">
    <property type="status" value="NOT_ANNOTATED_CDS"/>
    <property type="molecule type" value="Genomic_DNA"/>
</dbReference>
<dbReference type="CDD" id="cd02440">
    <property type="entry name" value="AdoMet_MTases"/>
    <property type="match status" value="1"/>
</dbReference>
<evidence type="ECO:0000256" key="2">
    <source>
        <dbReference type="ARBA" id="ARBA00022679"/>
    </source>
</evidence>
<reference evidence="4" key="2">
    <citation type="submission" date="2015-02" db="UniProtKB">
        <authorList>
            <consortium name="EnsemblMetazoa"/>
        </authorList>
    </citation>
    <scope>IDENTIFICATION</scope>
</reference>
<dbReference type="PANTHER" id="PTHR43861:SF1">
    <property type="entry name" value="TRANS-ACONITATE 2-METHYLTRANSFERASE"/>
    <property type="match status" value="1"/>
</dbReference>
<dbReference type="GO" id="GO:0032259">
    <property type="term" value="P:methylation"/>
    <property type="evidence" value="ECO:0007669"/>
    <property type="project" value="UniProtKB-KW"/>
</dbReference>
<feature type="domain" description="Methyltransferase" evidence="3">
    <location>
        <begin position="26"/>
        <end position="122"/>
    </location>
</feature>
<keyword evidence="2" id="KW-0808">Transferase</keyword>
<reference evidence="5" key="1">
    <citation type="submission" date="2011-05" db="EMBL/GenBank/DDBJ databases">
        <authorList>
            <person name="Richards S.R."/>
            <person name="Qu J."/>
            <person name="Jiang H."/>
            <person name="Jhangiani S.N."/>
            <person name="Agravi P."/>
            <person name="Goodspeed R."/>
            <person name="Gross S."/>
            <person name="Mandapat C."/>
            <person name="Jackson L."/>
            <person name="Mathew T."/>
            <person name="Pu L."/>
            <person name="Thornton R."/>
            <person name="Saada N."/>
            <person name="Wilczek-Boney K.B."/>
            <person name="Lee S."/>
            <person name="Kovar C."/>
            <person name="Wu Y."/>
            <person name="Scherer S.E."/>
            <person name="Worley K.C."/>
            <person name="Muzny D.M."/>
            <person name="Gibbs R."/>
        </authorList>
    </citation>
    <scope>NUCLEOTIDE SEQUENCE</scope>
    <source>
        <strain evidence="5">Brora</strain>
    </source>
</reference>
<dbReference type="HOGENOM" id="CLU_049749_3_2_1"/>
<organism evidence="4 5">
    <name type="scientific">Strigamia maritima</name>
    <name type="common">European centipede</name>
    <name type="synonym">Geophilus maritimus</name>
    <dbReference type="NCBI Taxonomy" id="126957"/>
    <lineage>
        <taxon>Eukaryota</taxon>
        <taxon>Metazoa</taxon>
        <taxon>Ecdysozoa</taxon>
        <taxon>Arthropoda</taxon>
        <taxon>Myriapoda</taxon>
        <taxon>Chilopoda</taxon>
        <taxon>Pleurostigmophora</taxon>
        <taxon>Geophilomorpha</taxon>
        <taxon>Linotaeniidae</taxon>
        <taxon>Strigamia</taxon>
    </lineage>
</organism>
<dbReference type="PANTHER" id="PTHR43861">
    <property type="entry name" value="TRANS-ACONITATE 2-METHYLTRANSFERASE-RELATED"/>
    <property type="match status" value="1"/>
</dbReference>
<dbReference type="Pfam" id="PF13649">
    <property type="entry name" value="Methyltransf_25"/>
    <property type="match status" value="1"/>
</dbReference>
<dbReference type="GO" id="GO:0008168">
    <property type="term" value="F:methyltransferase activity"/>
    <property type="evidence" value="ECO:0007669"/>
    <property type="project" value="UniProtKB-KW"/>
</dbReference>
<evidence type="ECO:0000256" key="1">
    <source>
        <dbReference type="ARBA" id="ARBA00022603"/>
    </source>
</evidence>